<sequence>MTLANSNGKLNFKIKHFRRQSPDSSSEPPPAKRAKTAAVTDSEIDLLSIEVNPETDSKVLHCVYERTA</sequence>
<proteinExistence type="predicted"/>
<reference evidence="3" key="1">
    <citation type="submission" date="2022-11" db="UniProtKB">
        <authorList>
            <consortium name="WormBaseParasite"/>
        </authorList>
    </citation>
    <scope>IDENTIFICATION</scope>
</reference>
<evidence type="ECO:0000313" key="3">
    <source>
        <dbReference type="WBParaSite" id="PDA_v2.g25807.t1"/>
    </source>
</evidence>
<dbReference type="Proteomes" id="UP000887578">
    <property type="component" value="Unplaced"/>
</dbReference>
<feature type="region of interest" description="Disordered" evidence="1">
    <location>
        <begin position="1"/>
        <end position="39"/>
    </location>
</feature>
<organism evidence="2 3">
    <name type="scientific">Panagrolaimus davidi</name>
    <dbReference type="NCBI Taxonomy" id="227884"/>
    <lineage>
        <taxon>Eukaryota</taxon>
        <taxon>Metazoa</taxon>
        <taxon>Ecdysozoa</taxon>
        <taxon>Nematoda</taxon>
        <taxon>Chromadorea</taxon>
        <taxon>Rhabditida</taxon>
        <taxon>Tylenchina</taxon>
        <taxon>Panagrolaimomorpha</taxon>
        <taxon>Panagrolaimoidea</taxon>
        <taxon>Panagrolaimidae</taxon>
        <taxon>Panagrolaimus</taxon>
    </lineage>
</organism>
<keyword evidence="2" id="KW-1185">Reference proteome</keyword>
<accession>A0A914Q9L0</accession>
<dbReference type="WBParaSite" id="PDA_v2.g25807.t1">
    <property type="protein sequence ID" value="PDA_v2.g25807.t1"/>
    <property type="gene ID" value="PDA_v2.g25807"/>
</dbReference>
<name>A0A914Q9L0_9BILA</name>
<evidence type="ECO:0000313" key="2">
    <source>
        <dbReference type="Proteomes" id="UP000887578"/>
    </source>
</evidence>
<evidence type="ECO:0000256" key="1">
    <source>
        <dbReference type="SAM" id="MobiDB-lite"/>
    </source>
</evidence>
<protein>
    <submittedName>
        <fullName evidence="3">Uncharacterized protein</fullName>
    </submittedName>
</protein>
<dbReference type="AlphaFoldDB" id="A0A914Q9L0"/>